<keyword evidence="4" id="KW-1185">Reference proteome</keyword>
<dbReference type="STRING" id="180088.A0A1J8QSZ0"/>
<feature type="region of interest" description="Disordered" evidence="1">
    <location>
        <begin position="84"/>
        <end position="118"/>
    </location>
</feature>
<keyword evidence="2" id="KW-1133">Transmembrane helix</keyword>
<evidence type="ECO:0000313" key="3">
    <source>
        <dbReference type="EMBL" id="OJA16560.1"/>
    </source>
</evidence>
<proteinExistence type="predicted"/>
<accession>A0A1J8QSZ0</accession>
<feature type="transmembrane region" description="Helical" evidence="2">
    <location>
        <begin position="280"/>
        <end position="301"/>
    </location>
</feature>
<organism evidence="3 4">
    <name type="scientific">Rhizopogon vesiculosus</name>
    <dbReference type="NCBI Taxonomy" id="180088"/>
    <lineage>
        <taxon>Eukaryota</taxon>
        <taxon>Fungi</taxon>
        <taxon>Dikarya</taxon>
        <taxon>Basidiomycota</taxon>
        <taxon>Agaricomycotina</taxon>
        <taxon>Agaricomycetes</taxon>
        <taxon>Agaricomycetidae</taxon>
        <taxon>Boletales</taxon>
        <taxon>Suillineae</taxon>
        <taxon>Rhizopogonaceae</taxon>
        <taxon>Rhizopogon</taxon>
    </lineage>
</organism>
<evidence type="ECO:0000256" key="1">
    <source>
        <dbReference type="SAM" id="MobiDB-lite"/>
    </source>
</evidence>
<dbReference type="OrthoDB" id="10261634at2759"/>
<feature type="region of interest" description="Disordered" evidence="1">
    <location>
        <begin position="24"/>
        <end position="71"/>
    </location>
</feature>
<reference evidence="3 4" key="1">
    <citation type="submission" date="2016-03" db="EMBL/GenBank/DDBJ databases">
        <title>Comparative genomics of the ectomycorrhizal sister species Rhizopogon vinicolor and Rhizopogon vesiculosus (Basidiomycota: Boletales) reveals a divergence of the mating type B locus.</title>
        <authorList>
            <person name="Mujic A.B."/>
            <person name="Kuo A."/>
            <person name="Tritt A."/>
            <person name="Lipzen A."/>
            <person name="Chen C."/>
            <person name="Johnson J."/>
            <person name="Sharma A."/>
            <person name="Barry K."/>
            <person name="Grigoriev I.V."/>
            <person name="Spatafora J.W."/>
        </authorList>
    </citation>
    <scope>NUCLEOTIDE SEQUENCE [LARGE SCALE GENOMIC DNA]</scope>
    <source>
        <strain evidence="3 4">AM-OR11-056</strain>
    </source>
</reference>
<keyword evidence="2" id="KW-0472">Membrane</keyword>
<feature type="transmembrane region" description="Helical" evidence="2">
    <location>
        <begin position="242"/>
        <end position="260"/>
    </location>
</feature>
<evidence type="ECO:0008006" key="5">
    <source>
        <dbReference type="Google" id="ProtNLM"/>
    </source>
</evidence>
<protein>
    <recommendedName>
        <fullName evidence="5">Sugar phosphate transporter domain-containing protein</fullName>
    </recommendedName>
</protein>
<feature type="transmembrane region" description="Helical" evidence="2">
    <location>
        <begin position="213"/>
        <end position="230"/>
    </location>
</feature>
<keyword evidence="2" id="KW-0812">Transmembrane</keyword>
<sequence>MSSAVTPKEDHDFRAMHHSQYSFSKFVGLEKSPRQRPRPAPAPRRVKDDSKPRMDRLHQRHESHPTSVSSQILDLVSTSLLPKQSSGCLSRDNDGHSLTQLPRVSPNAEPHVGSRNFGRHMSQLSLSGFELPADKQRLHIRHQSLVSRQRFLRSSNRLVSPSSLVAMQDQPIPPSDTRISIHDDHDGFATEKYTPLLGTQSSHSPSTPTHRSLAFWLILYFCFNLGLTLYNKCVLIHFPFPYTLTALHALCGTFGGLILLKNGAFVPAKLSDADNLALVAFSGLYTINIAVSNVSLQLVNIPVSDGIPRIK</sequence>
<feature type="compositionally biased region" description="Basic and acidic residues" evidence="1">
    <location>
        <begin position="45"/>
        <end position="64"/>
    </location>
</feature>
<dbReference type="Proteomes" id="UP000183567">
    <property type="component" value="Unassembled WGS sequence"/>
</dbReference>
<comment type="caution">
    <text evidence="3">The sequence shown here is derived from an EMBL/GenBank/DDBJ whole genome shotgun (WGS) entry which is preliminary data.</text>
</comment>
<dbReference type="EMBL" id="LVVM01002514">
    <property type="protein sequence ID" value="OJA16560.1"/>
    <property type="molecule type" value="Genomic_DNA"/>
</dbReference>
<evidence type="ECO:0000313" key="4">
    <source>
        <dbReference type="Proteomes" id="UP000183567"/>
    </source>
</evidence>
<gene>
    <name evidence="3" type="ORF">AZE42_00624</name>
</gene>
<evidence type="ECO:0000256" key="2">
    <source>
        <dbReference type="SAM" id="Phobius"/>
    </source>
</evidence>
<name>A0A1J8QSZ0_9AGAM</name>
<dbReference type="AlphaFoldDB" id="A0A1J8QSZ0"/>